<protein>
    <recommendedName>
        <fullName evidence="5">Extracellular membrane protein CFEM domain-containing protein</fullName>
    </recommendedName>
</protein>
<keyword evidence="4" id="KW-1185">Reference proteome</keyword>
<proteinExistence type="predicted"/>
<feature type="compositionally biased region" description="Low complexity" evidence="1">
    <location>
        <begin position="349"/>
        <end position="366"/>
    </location>
</feature>
<dbReference type="EMBL" id="MU001743">
    <property type="protein sequence ID" value="KAF2800737.1"/>
    <property type="molecule type" value="Genomic_DNA"/>
</dbReference>
<feature type="region of interest" description="Disordered" evidence="1">
    <location>
        <begin position="258"/>
        <end position="412"/>
    </location>
</feature>
<organism evidence="3 4">
    <name type="scientific">Melanomma pulvis-pyrius CBS 109.77</name>
    <dbReference type="NCBI Taxonomy" id="1314802"/>
    <lineage>
        <taxon>Eukaryota</taxon>
        <taxon>Fungi</taxon>
        <taxon>Dikarya</taxon>
        <taxon>Ascomycota</taxon>
        <taxon>Pezizomycotina</taxon>
        <taxon>Dothideomycetes</taxon>
        <taxon>Pleosporomycetidae</taxon>
        <taxon>Pleosporales</taxon>
        <taxon>Melanommataceae</taxon>
        <taxon>Melanomma</taxon>
    </lineage>
</organism>
<feature type="transmembrane region" description="Helical" evidence="2">
    <location>
        <begin position="155"/>
        <end position="175"/>
    </location>
</feature>
<gene>
    <name evidence="3" type="ORF">K505DRAFT_412787</name>
</gene>
<keyword evidence="2" id="KW-0472">Membrane</keyword>
<evidence type="ECO:0000256" key="1">
    <source>
        <dbReference type="SAM" id="MobiDB-lite"/>
    </source>
</evidence>
<evidence type="ECO:0000256" key="2">
    <source>
        <dbReference type="SAM" id="Phobius"/>
    </source>
</evidence>
<evidence type="ECO:0008006" key="5">
    <source>
        <dbReference type="Google" id="ProtNLM"/>
    </source>
</evidence>
<sequence length="412" mass="43112">MPSLDGVYYPFDDYPGWSAMAPCMRSCDHDVSFNGCDKAACWCNKGNLDLRIASMTRCASSSCTFANMNTATDVTMLSGIQVEYCVDRSYSPPGMALPSSVDAVATETGGSFVTGTAAATGTRTRSVFGPTGSSATSSNTNNVGSSLLSTAAKTGIGIGVSACALLAILIVLLILRRRRPPPTYYPPPPSYGIAPPPNMAPTPYSGNGPFSPPPIQQPIPMHAGQQQGGYATHNMGDVSPIEEKAVPAVTTTPKVLRKEVGGGKLGRKSTTDISVATPPGTPRSQQPPPSQNPIGTGTAYAHETDGPREVAGSVPPQRHEVGNEGQITNTVSTRGMELDGQQLQSAPNQYPGQQSYQQSAQGYPYYNPGTGGVPHEVDGGRNEWAQRQELPANSALGRGAQGYGAPYEMPGR</sequence>
<accession>A0A6A6XYQ2</accession>
<evidence type="ECO:0000313" key="3">
    <source>
        <dbReference type="EMBL" id="KAF2800737.1"/>
    </source>
</evidence>
<feature type="compositionally biased region" description="Pro residues" evidence="1">
    <location>
        <begin position="279"/>
        <end position="291"/>
    </location>
</feature>
<keyword evidence="2" id="KW-1133">Transmembrane helix</keyword>
<dbReference type="AlphaFoldDB" id="A0A6A6XYQ2"/>
<name>A0A6A6XYQ2_9PLEO</name>
<reference evidence="3" key="1">
    <citation type="journal article" date="2020" name="Stud. Mycol.">
        <title>101 Dothideomycetes genomes: a test case for predicting lifestyles and emergence of pathogens.</title>
        <authorList>
            <person name="Haridas S."/>
            <person name="Albert R."/>
            <person name="Binder M."/>
            <person name="Bloem J."/>
            <person name="Labutti K."/>
            <person name="Salamov A."/>
            <person name="Andreopoulos B."/>
            <person name="Baker S."/>
            <person name="Barry K."/>
            <person name="Bills G."/>
            <person name="Bluhm B."/>
            <person name="Cannon C."/>
            <person name="Castanera R."/>
            <person name="Culley D."/>
            <person name="Daum C."/>
            <person name="Ezra D."/>
            <person name="Gonzalez J."/>
            <person name="Henrissat B."/>
            <person name="Kuo A."/>
            <person name="Liang C."/>
            <person name="Lipzen A."/>
            <person name="Lutzoni F."/>
            <person name="Magnuson J."/>
            <person name="Mondo S."/>
            <person name="Nolan M."/>
            <person name="Ohm R."/>
            <person name="Pangilinan J."/>
            <person name="Park H.-J."/>
            <person name="Ramirez L."/>
            <person name="Alfaro M."/>
            <person name="Sun H."/>
            <person name="Tritt A."/>
            <person name="Yoshinaga Y."/>
            <person name="Zwiers L.-H."/>
            <person name="Turgeon B."/>
            <person name="Goodwin S."/>
            <person name="Spatafora J."/>
            <person name="Crous P."/>
            <person name="Grigoriev I."/>
        </authorList>
    </citation>
    <scope>NUCLEOTIDE SEQUENCE</scope>
    <source>
        <strain evidence="3">CBS 109.77</strain>
    </source>
</reference>
<dbReference type="Proteomes" id="UP000799757">
    <property type="component" value="Unassembled WGS sequence"/>
</dbReference>
<evidence type="ECO:0000313" key="4">
    <source>
        <dbReference type="Proteomes" id="UP000799757"/>
    </source>
</evidence>
<keyword evidence="2" id="KW-0812">Transmembrane</keyword>
<feature type="compositionally biased region" description="Basic and acidic residues" evidence="1">
    <location>
        <begin position="375"/>
        <end position="386"/>
    </location>
</feature>
<dbReference type="OrthoDB" id="3798478at2759"/>
<feature type="region of interest" description="Disordered" evidence="1">
    <location>
        <begin position="196"/>
        <end position="236"/>
    </location>
</feature>